<dbReference type="PANTHER" id="PTHR11999">
    <property type="entry name" value="GROUP II PYRIDOXAL-5-PHOSPHATE DECARBOXYLASE"/>
    <property type="match status" value="1"/>
</dbReference>
<dbReference type="PRINTS" id="PR00800">
    <property type="entry name" value="YHDCRBOXLASE"/>
</dbReference>
<evidence type="ECO:0000313" key="9">
    <source>
        <dbReference type="Proteomes" id="UP000015354"/>
    </source>
</evidence>
<dbReference type="Gene3D" id="1.20.1340.10">
    <property type="entry name" value="dopa decarboxylase, N-terminal domain"/>
    <property type="match status" value="1"/>
</dbReference>
<protein>
    <submittedName>
        <fullName evidence="8">Aromatic-L-amino-acid decarboxylase</fullName>
    </submittedName>
</protein>
<comment type="caution">
    <text evidence="8">The sequence shown here is derived from an EMBL/GenBank/DDBJ whole genome shotgun (WGS) entry which is preliminary data.</text>
</comment>
<dbReference type="Proteomes" id="UP000015354">
    <property type="component" value="Unassembled WGS sequence"/>
</dbReference>
<evidence type="ECO:0000256" key="4">
    <source>
        <dbReference type="ARBA" id="ARBA00022898"/>
    </source>
</evidence>
<keyword evidence="5 7" id="KW-0456">Lyase</keyword>
<dbReference type="GO" id="GO:0005737">
    <property type="term" value="C:cytoplasm"/>
    <property type="evidence" value="ECO:0007669"/>
    <property type="project" value="TreeGrafter"/>
</dbReference>
<reference evidence="8 9" key="1">
    <citation type="journal article" date="2013" name="PLoS ONE">
        <title>Predicting the Proteins of Angomonas deanei, Strigomonas culicis and Their Respective Endosymbionts Reveals New Aspects of the Trypanosomatidae Family.</title>
        <authorList>
            <person name="Motta M.C."/>
            <person name="Martins A.C."/>
            <person name="de Souza S.S."/>
            <person name="Catta-Preta C.M."/>
            <person name="Silva R."/>
            <person name="Klein C.C."/>
            <person name="de Almeida L.G."/>
            <person name="de Lima Cunha O."/>
            <person name="Ciapina L.P."/>
            <person name="Brocchi M."/>
            <person name="Colabardini A.C."/>
            <person name="de Araujo Lima B."/>
            <person name="Machado C.R."/>
            <person name="de Almeida Soares C.M."/>
            <person name="Probst C.M."/>
            <person name="de Menezes C.B."/>
            <person name="Thompson C.E."/>
            <person name="Bartholomeu D.C."/>
            <person name="Gradia D.F."/>
            <person name="Pavoni D.P."/>
            <person name="Grisard E.C."/>
            <person name="Fantinatti-Garboggini F."/>
            <person name="Marchini F.K."/>
            <person name="Rodrigues-Luiz G.F."/>
            <person name="Wagner G."/>
            <person name="Goldman G.H."/>
            <person name="Fietto J.L."/>
            <person name="Elias M.C."/>
            <person name="Goldman M.H."/>
            <person name="Sagot M.F."/>
            <person name="Pereira M."/>
            <person name="Stoco P.H."/>
            <person name="de Mendonca-Neto R.P."/>
            <person name="Teixeira S.M."/>
            <person name="Maciel T.E."/>
            <person name="de Oliveira Mendes T.A."/>
            <person name="Urmenyi T.P."/>
            <person name="de Souza W."/>
            <person name="Schenkman S."/>
            <person name="de Vasconcelos A.T."/>
        </authorList>
    </citation>
    <scope>NUCLEOTIDE SEQUENCE [LARGE SCALE GENOMIC DNA]</scope>
</reference>
<comment type="cofactor">
    <cofactor evidence="1 6 7">
        <name>pyridoxal 5'-phosphate</name>
        <dbReference type="ChEBI" id="CHEBI:597326"/>
    </cofactor>
</comment>
<dbReference type="AlphaFoldDB" id="S9UUY4"/>
<keyword evidence="9" id="KW-1185">Reference proteome</keyword>
<evidence type="ECO:0000256" key="1">
    <source>
        <dbReference type="ARBA" id="ARBA00001933"/>
    </source>
</evidence>
<dbReference type="SUPFAM" id="SSF53383">
    <property type="entry name" value="PLP-dependent transferases"/>
    <property type="match status" value="1"/>
</dbReference>
<evidence type="ECO:0000256" key="2">
    <source>
        <dbReference type="ARBA" id="ARBA00009533"/>
    </source>
</evidence>
<sequence>MKPGCPPLPPIPEAMDWEKFRENGHKVVDFIADYYQSLKERKMPPQSAVEPGYLKQLIPQKEAPPQPGASFESILQSIQSSIIPGMTHWQHPDFYAWFPAQLSPAALLGDTVASSLNQPGFNWMASPAASELEVIVTDWLARALGLPPAMTWEGTGGGVLQPSASEAAVVALLAAKNRSLDRFQTEVEKQDASNKLVCYVSEQAHFCTEKAARILSIWHVRHIKTQRTADGNYPMLAADVAAAMEADVKAGLIPCFIGENYGTTGICATDDFERIAQLPLVKEYNVWLNLDAAYAGAVAVCPEMRAPLQPAFDTVDSLWVNGSKWFSLMTNASFQFFRDRRYVVQSLSATGEYLANKYTAGSMVVDFKDYHLGLGRPFRALKVYTTLQFMGIEGIQATIRRHCGLAQYLHHLLAAHADVFELPLPAKFGLVCFRLANDEDSKRTNKLLEMLQDERRIMLVHSELEGRTILRIALAYPGLTGEDMEELVDYLVKKGQEVPSSL</sequence>
<gene>
    <name evidence="8" type="ORF">STCU_02729</name>
</gene>
<dbReference type="OrthoDB" id="286427at2759"/>
<dbReference type="InterPro" id="IPR015422">
    <property type="entry name" value="PyrdxlP-dep_Trfase_small"/>
</dbReference>
<dbReference type="EMBL" id="ATMH01002729">
    <property type="protein sequence ID" value="EPY32708.1"/>
    <property type="molecule type" value="Genomic_DNA"/>
</dbReference>
<keyword evidence="4 6" id="KW-0663">Pyridoxal phosphate</keyword>
<keyword evidence="3" id="KW-0210">Decarboxylase</keyword>
<proteinExistence type="inferred from homology"/>
<dbReference type="InterPro" id="IPR015421">
    <property type="entry name" value="PyrdxlP-dep_Trfase_major"/>
</dbReference>
<dbReference type="GO" id="GO:0016831">
    <property type="term" value="F:carboxy-lyase activity"/>
    <property type="evidence" value="ECO:0007669"/>
    <property type="project" value="UniProtKB-KW"/>
</dbReference>
<dbReference type="InterPro" id="IPR010977">
    <property type="entry name" value="Aromatic_deC"/>
</dbReference>
<dbReference type="Gene3D" id="3.40.640.10">
    <property type="entry name" value="Type I PLP-dependent aspartate aminotransferase-like (Major domain)"/>
    <property type="match status" value="1"/>
</dbReference>
<dbReference type="GO" id="GO:0030170">
    <property type="term" value="F:pyridoxal phosphate binding"/>
    <property type="evidence" value="ECO:0007669"/>
    <property type="project" value="InterPro"/>
</dbReference>
<evidence type="ECO:0000256" key="5">
    <source>
        <dbReference type="ARBA" id="ARBA00023239"/>
    </source>
</evidence>
<organism evidence="8 9">
    <name type="scientific">Strigomonas culicis</name>
    <dbReference type="NCBI Taxonomy" id="28005"/>
    <lineage>
        <taxon>Eukaryota</taxon>
        <taxon>Discoba</taxon>
        <taxon>Euglenozoa</taxon>
        <taxon>Kinetoplastea</taxon>
        <taxon>Metakinetoplastina</taxon>
        <taxon>Trypanosomatida</taxon>
        <taxon>Trypanosomatidae</taxon>
        <taxon>Strigomonadinae</taxon>
        <taxon>Strigomonas</taxon>
    </lineage>
</organism>
<comment type="similarity">
    <text evidence="2 7">Belongs to the group II decarboxylase family.</text>
</comment>
<dbReference type="PANTHER" id="PTHR11999:SF70">
    <property type="entry name" value="MIP05841P"/>
    <property type="match status" value="1"/>
</dbReference>
<dbReference type="InterPro" id="IPR002129">
    <property type="entry name" value="PyrdxlP-dep_de-COase"/>
</dbReference>
<dbReference type="Gene3D" id="3.90.1150.10">
    <property type="entry name" value="Aspartate Aminotransferase, domain 1"/>
    <property type="match status" value="1"/>
</dbReference>
<evidence type="ECO:0000313" key="8">
    <source>
        <dbReference type="EMBL" id="EPY32708.1"/>
    </source>
</evidence>
<feature type="modified residue" description="N6-(pyridoxal phosphate)lysine" evidence="6">
    <location>
        <position position="324"/>
    </location>
</feature>
<evidence type="ECO:0000256" key="7">
    <source>
        <dbReference type="RuleBase" id="RU000382"/>
    </source>
</evidence>
<name>S9UUY4_9TRYP</name>
<evidence type="ECO:0000256" key="6">
    <source>
        <dbReference type="PIRSR" id="PIRSR602129-50"/>
    </source>
</evidence>
<dbReference type="InterPro" id="IPR015424">
    <property type="entry name" value="PyrdxlP-dep_Trfase"/>
</dbReference>
<evidence type="ECO:0000256" key="3">
    <source>
        <dbReference type="ARBA" id="ARBA00022793"/>
    </source>
</evidence>
<dbReference type="GO" id="GO:0019752">
    <property type="term" value="P:carboxylic acid metabolic process"/>
    <property type="evidence" value="ECO:0007669"/>
    <property type="project" value="InterPro"/>
</dbReference>
<accession>S9UUY4</accession>
<dbReference type="GO" id="GO:0006520">
    <property type="term" value="P:amino acid metabolic process"/>
    <property type="evidence" value="ECO:0007669"/>
    <property type="project" value="InterPro"/>
</dbReference>
<dbReference type="Pfam" id="PF00282">
    <property type="entry name" value="Pyridoxal_deC"/>
    <property type="match status" value="1"/>
</dbReference>